<evidence type="ECO:0008006" key="4">
    <source>
        <dbReference type="Google" id="ProtNLM"/>
    </source>
</evidence>
<comment type="caution">
    <text evidence="2">The sequence shown here is derived from an EMBL/GenBank/DDBJ whole genome shotgun (WGS) entry which is preliminary data.</text>
</comment>
<evidence type="ECO:0000256" key="1">
    <source>
        <dbReference type="SAM" id="Phobius"/>
    </source>
</evidence>
<dbReference type="EMBL" id="LCBF01000005">
    <property type="protein sequence ID" value="KKS07546.1"/>
    <property type="molecule type" value="Genomic_DNA"/>
</dbReference>
<gene>
    <name evidence="2" type="ORF">UU59_C0005G0001</name>
</gene>
<keyword evidence="1" id="KW-0472">Membrane</keyword>
<evidence type="ECO:0000313" key="2">
    <source>
        <dbReference type="EMBL" id="KKS07546.1"/>
    </source>
</evidence>
<protein>
    <recommendedName>
        <fullName evidence="4">Mannosyl-glycoprotein endo-beta-N-acetylglucosamidase-like domain-containing protein</fullName>
    </recommendedName>
</protein>
<evidence type="ECO:0000313" key="3">
    <source>
        <dbReference type="Proteomes" id="UP000034544"/>
    </source>
</evidence>
<sequence>MSSYPKFFTKQGRTLRPLNIPTVDASFSKEKALDSISSLMGENTIILERTSTIKGSMFQTVNSKIDRLTSKLPIQKYAAMGFAVALIMITGIAGFASVVPRKIAFAEENGYNIYSSQPLTYDYAESKIHTKDSRAEKIDGVFNYYKCPMEGLGGKFVEEADKYGIPWWLVASVAFKESSCGKNTPTVGGQESYNAWGWGVYGDNVHSFDNFARGIETVSKYFNDKFYSLGIEDPCEIMKVYTPPSDGSWCRDVIHFSEVFDQYKTL</sequence>
<proteinExistence type="predicted"/>
<accession>A0A0G0YD83</accession>
<keyword evidence="1" id="KW-1133">Transmembrane helix</keyword>
<keyword evidence="1" id="KW-0812">Transmembrane</keyword>
<organism evidence="2 3">
    <name type="scientific">candidate division WWE3 bacterium GW2011_GWE1_41_27</name>
    <dbReference type="NCBI Taxonomy" id="1619131"/>
    <lineage>
        <taxon>Bacteria</taxon>
        <taxon>Katanobacteria</taxon>
    </lineage>
</organism>
<feature type="transmembrane region" description="Helical" evidence="1">
    <location>
        <begin position="77"/>
        <end position="99"/>
    </location>
</feature>
<reference evidence="2 3" key="1">
    <citation type="journal article" date="2015" name="Nature">
        <title>rRNA introns, odd ribosomes, and small enigmatic genomes across a large radiation of phyla.</title>
        <authorList>
            <person name="Brown C.T."/>
            <person name="Hug L.A."/>
            <person name="Thomas B.C."/>
            <person name="Sharon I."/>
            <person name="Castelle C.J."/>
            <person name="Singh A."/>
            <person name="Wilkins M.J."/>
            <person name="Williams K.H."/>
            <person name="Banfield J.F."/>
        </authorList>
    </citation>
    <scope>NUCLEOTIDE SEQUENCE [LARGE SCALE GENOMIC DNA]</scope>
</reference>
<dbReference type="AlphaFoldDB" id="A0A0G0YD83"/>
<name>A0A0G0YD83_UNCKA</name>
<dbReference type="Proteomes" id="UP000034544">
    <property type="component" value="Unassembled WGS sequence"/>
</dbReference>